<organism evidence="1 2">
    <name type="scientific">Kibdelosporangium lantanae</name>
    <dbReference type="NCBI Taxonomy" id="1497396"/>
    <lineage>
        <taxon>Bacteria</taxon>
        <taxon>Bacillati</taxon>
        <taxon>Actinomycetota</taxon>
        <taxon>Actinomycetes</taxon>
        <taxon>Pseudonocardiales</taxon>
        <taxon>Pseudonocardiaceae</taxon>
        <taxon>Kibdelosporangium</taxon>
    </lineage>
</organism>
<keyword evidence="2" id="KW-1185">Reference proteome</keyword>
<dbReference type="EMBL" id="JBHTIS010000466">
    <property type="protein sequence ID" value="MFD1045954.1"/>
    <property type="molecule type" value="Genomic_DNA"/>
</dbReference>
<evidence type="ECO:0000313" key="1">
    <source>
        <dbReference type="EMBL" id="MFD1045954.1"/>
    </source>
</evidence>
<evidence type="ECO:0000313" key="2">
    <source>
        <dbReference type="Proteomes" id="UP001597045"/>
    </source>
</evidence>
<comment type="caution">
    <text evidence="1">The sequence shown here is derived from an EMBL/GenBank/DDBJ whole genome shotgun (WGS) entry which is preliminary data.</text>
</comment>
<evidence type="ECO:0008006" key="3">
    <source>
        <dbReference type="Google" id="ProtNLM"/>
    </source>
</evidence>
<gene>
    <name evidence="1" type="ORF">ACFQ1S_10445</name>
</gene>
<dbReference type="Proteomes" id="UP001597045">
    <property type="component" value="Unassembled WGS sequence"/>
</dbReference>
<feature type="non-terminal residue" evidence="1">
    <location>
        <position position="1"/>
    </location>
</feature>
<accession>A0ABW3M9K3</accession>
<name>A0ABW3M9K3_9PSEU</name>
<proteinExistence type="predicted"/>
<protein>
    <recommendedName>
        <fullName evidence="3">Transcriptional regulator</fullName>
    </recommendedName>
</protein>
<reference evidence="2" key="1">
    <citation type="journal article" date="2019" name="Int. J. Syst. Evol. Microbiol.">
        <title>The Global Catalogue of Microorganisms (GCM) 10K type strain sequencing project: providing services to taxonomists for standard genome sequencing and annotation.</title>
        <authorList>
            <consortium name="The Broad Institute Genomics Platform"/>
            <consortium name="The Broad Institute Genome Sequencing Center for Infectious Disease"/>
            <person name="Wu L."/>
            <person name="Ma J."/>
        </authorList>
    </citation>
    <scope>NUCLEOTIDE SEQUENCE [LARGE SCALE GENOMIC DNA]</scope>
    <source>
        <strain evidence="2">JCM 31486</strain>
    </source>
</reference>
<sequence>FEDYRDEQAVRALIARGEAHAYRVVALLHLDHRFPAEAHQAAELSLAALGPPETIRMADREECALSQLALAAILRLTPEQSRLTMAEMRVRAALSHLQHLGGVDRLVSAGYRELAEVYATWAEHHGDAETFLSRAAKAMTESVAAMHATFDRRSEARLLDRQAEILMTLGEHGERQAAILTELGHDTVAAEIVQRCVAVYTSAEQALHRSASIAPNHDHTEMVARVQHRLTDIRSGRSTLFAS</sequence>